<accession>A0A9K3KJ17</accession>
<keyword evidence="1" id="KW-0732">Signal</keyword>
<keyword evidence="3" id="KW-1185">Reference proteome</keyword>
<feature type="signal peptide" evidence="1">
    <location>
        <begin position="1"/>
        <end position="26"/>
    </location>
</feature>
<name>A0A9K3KJ17_9STRA</name>
<dbReference type="OrthoDB" id="1902587at2759"/>
<proteinExistence type="predicted"/>
<evidence type="ECO:0000256" key="1">
    <source>
        <dbReference type="SAM" id="SignalP"/>
    </source>
</evidence>
<reference evidence="2" key="2">
    <citation type="submission" date="2021-04" db="EMBL/GenBank/DDBJ databases">
        <authorList>
            <person name="Podell S."/>
        </authorList>
    </citation>
    <scope>NUCLEOTIDE SEQUENCE</scope>
    <source>
        <strain evidence="2">Hildebrandi</strain>
    </source>
</reference>
<feature type="chain" id="PRO_5039888192" evidence="1">
    <location>
        <begin position="27"/>
        <end position="340"/>
    </location>
</feature>
<sequence>MTIPHLFLSSRRMLLLLSLIVSTTDAWICSSKYLSQYNYPISIVGQSQRGGHVCSVMSPIQNDNHQGEEQEGWARYLLPQPFTSRRNILASISLATSFVFLSQPSFALVKGVAPPPPRSKIGSGDKPKCTNVEECQALAEQREAQLRAEEDVGPPPMVTKGGVKYRDIETGQSEQALQVGDNVNLYFKVLKLGKRSYDGLSGEGTVVFSRGYGLEDDEDKPGTKSFQTTVGNTANIAALNEALIGMKLQGIRRFAILPQKGWEKATAACDGGPGGRGAGGDLRTDYVVVPTAQIVEQESCFDKNKLPFPATYAQQRRMAQRFDQSLIMEVQVVDIHNKNN</sequence>
<dbReference type="AlphaFoldDB" id="A0A9K3KJ17"/>
<organism evidence="2 3">
    <name type="scientific">Nitzschia inconspicua</name>
    <dbReference type="NCBI Taxonomy" id="303405"/>
    <lineage>
        <taxon>Eukaryota</taxon>
        <taxon>Sar</taxon>
        <taxon>Stramenopiles</taxon>
        <taxon>Ochrophyta</taxon>
        <taxon>Bacillariophyta</taxon>
        <taxon>Bacillariophyceae</taxon>
        <taxon>Bacillariophycidae</taxon>
        <taxon>Bacillariales</taxon>
        <taxon>Bacillariaceae</taxon>
        <taxon>Nitzschia</taxon>
    </lineage>
</organism>
<evidence type="ECO:0000313" key="3">
    <source>
        <dbReference type="Proteomes" id="UP000693970"/>
    </source>
</evidence>
<comment type="caution">
    <text evidence="2">The sequence shown here is derived from an EMBL/GenBank/DDBJ whole genome shotgun (WGS) entry which is preliminary data.</text>
</comment>
<dbReference type="GO" id="GO:0016853">
    <property type="term" value="F:isomerase activity"/>
    <property type="evidence" value="ECO:0007669"/>
    <property type="project" value="UniProtKB-KW"/>
</dbReference>
<gene>
    <name evidence="2" type="ORF">IV203_021982</name>
</gene>
<protein>
    <submittedName>
        <fullName evidence="2">FKBP-type peptidyl-prolyl cis-trans isomerase</fullName>
    </submittedName>
</protein>
<reference evidence="2" key="1">
    <citation type="journal article" date="2021" name="Sci. Rep.">
        <title>Diploid genomic architecture of Nitzschia inconspicua, an elite biomass production diatom.</title>
        <authorList>
            <person name="Oliver A."/>
            <person name="Podell S."/>
            <person name="Pinowska A."/>
            <person name="Traller J.C."/>
            <person name="Smith S.R."/>
            <person name="McClure R."/>
            <person name="Beliaev A."/>
            <person name="Bohutskyi P."/>
            <person name="Hill E.A."/>
            <person name="Rabines A."/>
            <person name="Zheng H."/>
            <person name="Allen L.Z."/>
            <person name="Kuo A."/>
            <person name="Grigoriev I.V."/>
            <person name="Allen A.E."/>
            <person name="Hazlebeck D."/>
            <person name="Allen E.E."/>
        </authorList>
    </citation>
    <scope>NUCLEOTIDE SEQUENCE</scope>
    <source>
        <strain evidence="2">Hildebrandi</strain>
    </source>
</reference>
<dbReference type="EMBL" id="JAGRRH010000023">
    <property type="protein sequence ID" value="KAG7343974.1"/>
    <property type="molecule type" value="Genomic_DNA"/>
</dbReference>
<evidence type="ECO:0000313" key="2">
    <source>
        <dbReference type="EMBL" id="KAG7343974.1"/>
    </source>
</evidence>
<dbReference type="Proteomes" id="UP000693970">
    <property type="component" value="Unassembled WGS sequence"/>
</dbReference>
<keyword evidence="2" id="KW-0413">Isomerase</keyword>